<gene>
    <name evidence="1" type="ORF">HYX28_03335</name>
</gene>
<proteinExistence type="predicted"/>
<evidence type="ECO:0000313" key="1">
    <source>
        <dbReference type="EMBL" id="MBI2677793.1"/>
    </source>
</evidence>
<name>A0A932A7X2_9BACT</name>
<evidence type="ECO:0000313" key="2">
    <source>
        <dbReference type="Proteomes" id="UP000779809"/>
    </source>
</evidence>
<accession>A0A932A7X2</accession>
<dbReference type="EMBL" id="JACPNR010000004">
    <property type="protein sequence ID" value="MBI2677793.1"/>
    <property type="molecule type" value="Genomic_DNA"/>
</dbReference>
<protein>
    <submittedName>
        <fullName evidence="1">Uncharacterized protein</fullName>
    </submittedName>
</protein>
<organism evidence="1 2">
    <name type="scientific">Candidatus Korobacter versatilis</name>
    <dbReference type="NCBI Taxonomy" id="658062"/>
    <lineage>
        <taxon>Bacteria</taxon>
        <taxon>Pseudomonadati</taxon>
        <taxon>Acidobacteriota</taxon>
        <taxon>Terriglobia</taxon>
        <taxon>Terriglobales</taxon>
        <taxon>Candidatus Korobacteraceae</taxon>
        <taxon>Candidatus Korobacter</taxon>
    </lineage>
</organism>
<dbReference type="AlphaFoldDB" id="A0A932A7X2"/>
<comment type="caution">
    <text evidence="1">The sequence shown here is derived from an EMBL/GenBank/DDBJ whole genome shotgun (WGS) entry which is preliminary data.</text>
</comment>
<sequence length="132" mass="14832">MTRCPRCSSGVPPYTLCERCGLMLGFDGFTVLLQNDGTPEFQRARKLAHNQATCTEWKEENGSHFLHVTYSFSEIEALSRVCMAAAKLGFKKVFVTGLEVPWTAIAENARQYADFHLMGREERTSARTPATH</sequence>
<dbReference type="Proteomes" id="UP000779809">
    <property type="component" value="Unassembled WGS sequence"/>
</dbReference>
<reference evidence="1" key="1">
    <citation type="submission" date="2020-07" db="EMBL/GenBank/DDBJ databases">
        <title>Huge and variable diversity of episymbiotic CPR bacteria and DPANN archaea in groundwater ecosystems.</title>
        <authorList>
            <person name="He C.Y."/>
            <person name="Keren R."/>
            <person name="Whittaker M."/>
            <person name="Farag I.F."/>
            <person name="Doudna J."/>
            <person name="Cate J.H.D."/>
            <person name="Banfield J.F."/>
        </authorList>
    </citation>
    <scope>NUCLEOTIDE SEQUENCE</scope>
    <source>
        <strain evidence="1">NC_groundwater_580_Pr5_B-0.1um_64_19</strain>
    </source>
</reference>